<evidence type="ECO:0000256" key="1">
    <source>
        <dbReference type="SAM" id="SignalP"/>
    </source>
</evidence>
<dbReference type="OrthoDB" id="1160354at2"/>
<keyword evidence="1" id="KW-0732">Signal</keyword>
<dbReference type="RefSeq" id="WP_115831478.1">
    <property type="nucleotide sequence ID" value="NZ_QNUL01000009.1"/>
</dbReference>
<gene>
    <name evidence="3" type="ORF">DSL64_13065</name>
</gene>
<accession>A0A3D8YB03</accession>
<organism evidence="3 4">
    <name type="scientific">Dyadobacter luteus</name>
    <dbReference type="NCBI Taxonomy" id="2259619"/>
    <lineage>
        <taxon>Bacteria</taxon>
        <taxon>Pseudomonadati</taxon>
        <taxon>Bacteroidota</taxon>
        <taxon>Cytophagia</taxon>
        <taxon>Cytophagales</taxon>
        <taxon>Spirosomataceae</taxon>
        <taxon>Dyadobacter</taxon>
    </lineage>
</organism>
<reference evidence="3 4" key="1">
    <citation type="submission" date="2018-07" db="EMBL/GenBank/DDBJ databases">
        <title>Dyadobacter roseus sp. nov., isolated from rose rhizosphere soil.</title>
        <authorList>
            <person name="Chen L."/>
        </authorList>
    </citation>
    <scope>NUCLEOTIDE SEQUENCE [LARGE SCALE GENOMIC DNA]</scope>
    <source>
        <strain evidence="3 4">RS19</strain>
    </source>
</reference>
<dbReference type="AlphaFoldDB" id="A0A3D8YB03"/>
<dbReference type="EMBL" id="QNUL01000009">
    <property type="protein sequence ID" value="REA60957.1"/>
    <property type="molecule type" value="Genomic_DNA"/>
</dbReference>
<dbReference type="Proteomes" id="UP000256373">
    <property type="component" value="Unassembled WGS sequence"/>
</dbReference>
<feature type="domain" description="Outer membrane protein beta-barrel" evidence="2">
    <location>
        <begin position="18"/>
        <end position="162"/>
    </location>
</feature>
<evidence type="ECO:0000259" key="2">
    <source>
        <dbReference type="Pfam" id="PF13568"/>
    </source>
</evidence>
<feature type="signal peptide" evidence="1">
    <location>
        <begin position="1"/>
        <end position="19"/>
    </location>
</feature>
<comment type="caution">
    <text evidence="3">The sequence shown here is derived from an EMBL/GenBank/DDBJ whole genome shotgun (WGS) entry which is preliminary data.</text>
</comment>
<dbReference type="Pfam" id="PF13568">
    <property type="entry name" value="OMP_b-brl_2"/>
    <property type="match status" value="1"/>
</dbReference>
<dbReference type="InterPro" id="IPR025665">
    <property type="entry name" value="Beta-barrel_OMP_2"/>
</dbReference>
<feature type="chain" id="PRO_5017725783" evidence="1">
    <location>
        <begin position="20"/>
        <end position="192"/>
    </location>
</feature>
<keyword evidence="4" id="KW-1185">Reference proteome</keyword>
<sequence>MKKLAITIMFAAISSFAMAQSFSFGPKAGLNISNYTGGNIESDARVGYHLGGLLNFGIGNHFAIQPEVLFSTVGAKVDRAGNKDNFKVSYVTVPVMLKLKTTGGFYIELGPQVGFRTSTNIPNQTIENFANNLDLAAAGGIGYQSNIGLGIGVRYIAGLSKVGNFSGNNIDPDFKNSVIQASIFWAIPAVNK</sequence>
<evidence type="ECO:0000313" key="4">
    <source>
        <dbReference type="Proteomes" id="UP000256373"/>
    </source>
</evidence>
<name>A0A3D8YB03_9BACT</name>
<proteinExistence type="predicted"/>
<evidence type="ECO:0000313" key="3">
    <source>
        <dbReference type="EMBL" id="REA60957.1"/>
    </source>
</evidence>
<protein>
    <submittedName>
        <fullName evidence="3">PorT family protein</fullName>
    </submittedName>
</protein>